<dbReference type="SUPFAM" id="SSF48726">
    <property type="entry name" value="Immunoglobulin"/>
    <property type="match status" value="1"/>
</dbReference>
<proteinExistence type="predicted"/>
<gene>
    <name evidence="2" type="ORF">CDAR_204272</name>
</gene>
<sequence>MLMMDVPSPTTQGESVELICSYELDEDKLYSVKWYKDDVEFYRYVPNDWPPGQFLPLQGVKVDVQGVKVDLSKSGSQSVFLRHVDLNSAGTYRCEVSAEAPEFQTVEAEKTMKVFAINCMKPSYIKLECVRIHSCPHHSNTICTSFYEKDKVGGQLAKMTIQLLSSQ</sequence>
<dbReference type="PANTHER" id="PTHR21261">
    <property type="entry name" value="BEAT PROTEIN"/>
    <property type="match status" value="1"/>
</dbReference>
<accession>A0AAV4UP03</accession>
<dbReference type="PROSITE" id="PS50835">
    <property type="entry name" value="IG_LIKE"/>
    <property type="match status" value="1"/>
</dbReference>
<evidence type="ECO:0000313" key="2">
    <source>
        <dbReference type="EMBL" id="GIY59522.1"/>
    </source>
</evidence>
<reference evidence="2 3" key="1">
    <citation type="submission" date="2021-06" db="EMBL/GenBank/DDBJ databases">
        <title>Caerostris darwini draft genome.</title>
        <authorList>
            <person name="Kono N."/>
            <person name="Arakawa K."/>
        </authorList>
    </citation>
    <scope>NUCLEOTIDE SEQUENCE [LARGE SCALE GENOMIC DNA]</scope>
</reference>
<comment type="caution">
    <text evidence="2">The sequence shown here is derived from an EMBL/GenBank/DDBJ whole genome shotgun (WGS) entry which is preliminary data.</text>
</comment>
<dbReference type="AlphaFoldDB" id="A0AAV4UP03"/>
<name>A0AAV4UP03_9ARAC</name>
<dbReference type="InterPro" id="IPR007110">
    <property type="entry name" value="Ig-like_dom"/>
</dbReference>
<dbReference type="Gene3D" id="2.60.40.10">
    <property type="entry name" value="Immunoglobulins"/>
    <property type="match status" value="1"/>
</dbReference>
<dbReference type="PANTHER" id="PTHR21261:SF15">
    <property type="entry name" value="BEATEN PATH IIIA, ISOFORM D-RELATED"/>
    <property type="match status" value="1"/>
</dbReference>
<dbReference type="InterPro" id="IPR036179">
    <property type="entry name" value="Ig-like_dom_sf"/>
</dbReference>
<evidence type="ECO:0000313" key="3">
    <source>
        <dbReference type="Proteomes" id="UP001054837"/>
    </source>
</evidence>
<evidence type="ECO:0000259" key="1">
    <source>
        <dbReference type="PROSITE" id="PS50835"/>
    </source>
</evidence>
<dbReference type="Pfam" id="PF13895">
    <property type="entry name" value="Ig_2"/>
    <property type="match status" value="1"/>
</dbReference>
<dbReference type="Proteomes" id="UP001054837">
    <property type="component" value="Unassembled WGS sequence"/>
</dbReference>
<keyword evidence="3" id="KW-1185">Reference proteome</keyword>
<dbReference type="EMBL" id="BPLQ01011670">
    <property type="protein sequence ID" value="GIY59522.1"/>
    <property type="molecule type" value="Genomic_DNA"/>
</dbReference>
<protein>
    <recommendedName>
        <fullName evidence="1">Ig-like domain-containing protein</fullName>
    </recommendedName>
</protein>
<organism evidence="2 3">
    <name type="scientific">Caerostris darwini</name>
    <dbReference type="NCBI Taxonomy" id="1538125"/>
    <lineage>
        <taxon>Eukaryota</taxon>
        <taxon>Metazoa</taxon>
        <taxon>Ecdysozoa</taxon>
        <taxon>Arthropoda</taxon>
        <taxon>Chelicerata</taxon>
        <taxon>Arachnida</taxon>
        <taxon>Araneae</taxon>
        <taxon>Araneomorphae</taxon>
        <taxon>Entelegynae</taxon>
        <taxon>Araneoidea</taxon>
        <taxon>Araneidae</taxon>
        <taxon>Caerostris</taxon>
    </lineage>
</organism>
<feature type="domain" description="Ig-like" evidence="1">
    <location>
        <begin position="1"/>
        <end position="113"/>
    </location>
</feature>
<dbReference type="InterPro" id="IPR013783">
    <property type="entry name" value="Ig-like_fold"/>
</dbReference>
<dbReference type="FunFam" id="2.60.40.10:FF:000437">
    <property type="entry name" value="Beat-IIIc, isoform A"/>
    <property type="match status" value="1"/>
</dbReference>